<feature type="transmembrane region" description="Helical" evidence="14">
    <location>
        <begin position="61"/>
        <end position="84"/>
    </location>
</feature>
<comment type="caution">
    <text evidence="17">The sequence shown here is derived from an EMBL/GenBank/DDBJ whole genome shotgun (WGS) entry which is preliminary data.</text>
</comment>
<evidence type="ECO:0000256" key="12">
    <source>
        <dbReference type="PIRNR" id="PIRNR003097"/>
    </source>
</evidence>
<evidence type="ECO:0000256" key="6">
    <source>
        <dbReference type="ARBA" id="ARBA00022519"/>
    </source>
</evidence>
<dbReference type="GO" id="GO:0051301">
    <property type="term" value="P:cell division"/>
    <property type="evidence" value="ECO:0007669"/>
    <property type="project" value="UniProtKB-KW"/>
</dbReference>
<keyword evidence="6 12" id="KW-0997">Cell inner membrane</keyword>
<dbReference type="InterPro" id="IPR003838">
    <property type="entry name" value="ABC3_permease_C"/>
</dbReference>
<evidence type="ECO:0000256" key="7">
    <source>
        <dbReference type="ARBA" id="ARBA00022618"/>
    </source>
</evidence>
<dbReference type="NCBIfam" id="TIGR00439">
    <property type="entry name" value="FtsX_Gneg"/>
    <property type="match status" value="1"/>
</dbReference>
<evidence type="ECO:0000256" key="9">
    <source>
        <dbReference type="ARBA" id="ARBA00022989"/>
    </source>
</evidence>
<feature type="transmembrane region" description="Helical" evidence="14">
    <location>
        <begin position="307"/>
        <end position="331"/>
    </location>
</feature>
<evidence type="ECO:0000256" key="2">
    <source>
        <dbReference type="ARBA" id="ARBA00007379"/>
    </source>
</evidence>
<keyword evidence="8 14" id="KW-0812">Transmembrane</keyword>
<dbReference type="PANTHER" id="PTHR47755:SF1">
    <property type="entry name" value="CELL DIVISION PROTEIN FTSX"/>
    <property type="match status" value="1"/>
</dbReference>
<gene>
    <name evidence="17" type="ORF">J2T55_001327</name>
</gene>
<keyword evidence="5 12" id="KW-1003">Cell membrane</keyword>
<evidence type="ECO:0000256" key="11">
    <source>
        <dbReference type="ARBA" id="ARBA00023306"/>
    </source>
</evidence>
<evidence type="ECO:0000256" key="10">
    <source>
        <dbReference type="ARBA" id="ARBA00023136"/>
    </source>
</evidence>
<dbReference type="GO" id="GO:0032153">
    <property type="term" value="C:cell division site"/>
    <property type="evidence" value="ECO:0007669"/>
    <property type="project" value="TreeGrafter"/>
</dbReference>
<keyword evidence="10 12" id="KW-0472">Membrane</keyword>
<feature type="domain" description="ABC3 transporter permease C-terminal" evidence="15">
    <location>
        <begin position="216"/>
        <end position="334"/>
    </location>
</feature>
<sequence>MKNRFIGKGKSERREKPRSRRGGASRRRYFGERIKDGGKVWLLQHMQAAVFSFGQLARNPFGSIMTIAVIGIALALPAGFYLILDNTQRVASGFDTTLQIATYLKLDTSAERAAHLAAELRADEAIGAVEYISRDEALSEFRERSGFSDAIDALRDNPLPALLLVQPAGNARDTAAYNNLLKRLRGMPEVDQADFDHQWLQRLQAIIETVQRAVLVLSVVLGMAVLLIVGNTIRLGIFNRRAEIEITKLFGATDAFIQRPFLYTGFWYGLLGAIFAWLLITAAVLFLRGPVQDLASLYASDYRLRAASLLQLLALFGCGVGLGLAGSWIAVQRHIKAIEPA</sequence>
<feature type="compositionally biased region" description="Basic residues" evidence="13">
    <location>
        <begin position="16"/>
        <end position="26"/>
    </location>
</feature>
<evidence type="ECO:0000313" key="17">
    <source>
        <dbReference type="EMBL" id="MCS3903307.1"/>
    </source>
</evidence>
<evidence type="ECO:0000313" key="18">
    <source>
        <dbReference type="Proteomes" id="UP001204445"/>
    </source>
</evidence>
<evidence type="ECO:0000256" key="13">
    <source>
        <dbReference type="SAM" id="MobiDB-lite"/>
    </source>
</evidence>
<comment type="subcellular location">
    <subcellularLocation>
        <location evidence="1">Cell inner membrane</location>
        <topology evidence="1">Multi-pass membrane protein</topology>
    </subcellularLocation>
</comment>
<dbReference type="GO" id="GO:0005886">
    <property type="term" value="C:plasma membrane"/>
    <property type="evidence" value="ECO:0007669"/>
    <property type="project" value="UniProtKB-SubCell"/>
</dbReference>
<dbReference type="PIRSF" id="PIRSF003097">
    <property type="entry name" value="FtsX"/>
    <property type="match status" value="1"/>
</dbReference>
<protein>
    <recommendedName>
        <fullName evidence="4 12">Cell division protein FtsX</fullName>
    </recommendedName>
</protein>
<feature type="transmembrane region" description="Helical" evidence="14">
    <location>
        <begin position="266"/>
        <end position="287"/>
    </location>
</feature>
<dbReference type="InterPro" id="IPR040690">
    <property type="entry name" value="FtsX_ECD"/>
</dbReference>
<proteinExistence type="inferred from homology"/>
<comment type="similarity">
    <text evidence="2 12">Belongs to the ABC-4 integral membrane protein family. FtsX subfamily.</text>
</comment>
<dbReference type="EMBL" id="JANUCT010000007">
    <property type="protein sequence ID" value="MCS3903307.1"/>
    <property type="molecule type" value="Genomic_DNA"/>
</dbReference>
<reference evidence="17" key="1">
    <citation type="submission" date="2022-08" db="EMBL/GenBank/DDBJ databases">
        <title>Genomic Encyclopedia of Type Strains, Phase III (KMG-III): the genomes of soil and plant-associated and newly described type strains.</title>
        <authorList>
            <person name="Whitman W."/>
        </authorList>
    </citation>
    <scope>NUCLEOTIDE SEQUENCE</scope>
    <source>
        <strain evidence="17">HMT 1</strain>
    </source>
</reference>
<dbReference type="RefSeq" id="WP_259054979.1">
    <property type="nucleotide sequence ID" value="NZ_JANUCT010000007.1"/>
</dbReference>
<dbReference type="AlphaFoldDB" id="A0AAE3HLR1"/>
<comment type="subunit">
    <text evidence="3">Forms a membrane-associated complex with FtsE.</text>
</comment>
<feature type="region of interest" description="Disordered" evidence="13">
    <location>
        <begin position="1"/>
        <end position="26"/>
    </location>
</feature>
<dbReference type="InterPro" id="IPR004513">
    <property type="entry name" value="FtsX"/>
</dbReference>
<dbReference type="Proteomes" id="UP001204445">
    <property type="component" value="Unassembled WGS sequence"/>
</dbReference>
<evidence type="ECO:0000256" key="3">
    <source>
        <dbReference type="ARBA" id="ARBA00011160"/>
    </source>
</evidence>
<feature type="transmembrane region" description="Helical" evidence="14">
    <location>
        <begin position="213"/>
        <end position="233"/>
    </location>
</feature>
<evidence type="ECO:0000259" key="16">
    <source>
        <dbReference type="Pfam" id="PF18075"/>
    </source>
</evidence>
<accession>A0AAE3HLR1</accession>
<dbReference type="Pfam" id="PF18075">
    <property type="entry name" value="FtsX_ECD"/>
    <property type="match status" value="1"/>
</dbReference>
<evidence type="ECO:0000256" key="8">
    <source>
        <dbReference type="ARBA" id="ARBA00022692"/>
    </source>
</evidence>
<keyword evidence="7 12" id="KW-0132">Cell division</keyword>
<evidence type="ECO:0000256" key="1">
    <source>
        <dbReference type="ARBA" id="ARBA00004429"/>
    </source>
</evidence>
<dbReference type="PANTHER" id="PTHR47755">
    <property type="entry name" value="CELL DIVISION PROTEIN FTSX"/>
    <property type="match status" value="1"/>
</dbReference>
<keyword evidence="11 12" id="KW-0131">Cell cycle</keyword>
<dbReference type="Gene3D" id="3.30.70.3040">
    <property type="match status" value="1"/>
</dbReference>
<keyword evidence="9 14" id="KW-1133">Transmembrane helix</keyword>
<evidence type="ECO:0000259" key="15">
    <source>
        <dbReference type="Pfam" id="PF02687"/>
    </source>
</evidence>
<organism evidence="17 18">
    <name type="scientific">Methylohalomonas lacus</name>
    <dbReference type="NCBI Taxonomy" id="398773"/>
    <lineage>
        <taxon>Bacteria</taxon>
        <taxon>Pseudomonadati</taxon>
        <taxon>Pseudomonadota</taxon>
        <taxon>Gammaproteobacteria</taxon>
        <taxon>Methylohalomonadales</taxon>
        <taxon>Methylohalomonadaceae</taxon>
        <taxon>Methylohalomonas</taxon>
    </lineage>
</organism>
<comment type="function">
    <text evidence="12">Part of the ABC transporter FtsEX involved in cellular division.</text>
</comment>
<evidence type="ECO:0000256" key="14">
    <source>
        <dbReference type="SAM" id="Phobius"/>
    </source>
</evidence>
<feature type="domain" description="FtsX extracellular" evidence="16">
    <location>
        <begin position="98"/>
        <end position="192"/>
    </location>
</feature>
<evidence type="ECO:0000256" key="4">
    <source>
        <dbReference type="ARBA" id="ARBA00021907"/>
    </source>
</evidence>
<dbReference type="Pfam" id="PF02687">
    <property type="entry name" value="FtsX"/>
    <property type="match status" value="1"/>
</dbReference>
<dbReference type="InterPro" id="IPR047590">
    <property type="entry name" value="FtsX_proteobact-type"/>
</dbReference>
<evidence type="ECO:0000256" key="5">
    <source>
        <dbReference type="ARBA" id="ARBA00022475"/>
    </source>
</evidence>
<keyword evidence="18" id="KW-1185">Reference proteome</keyword>
<name>A0AAE3HLR1_9GAMM</name>